<evidence type="ECO:0000256" key="1">
    <source>
        <dbReference type="ARBA" id="ARBA00004922"/>
    </source>
</evidence>
<protein>
    <submittedName>
        <fullName evidence="4">Accessory Sec system glycosyltransferase GtfB</fullName>
        <ecNumber evidence="4">2.4.1.-</ecNumber>
    </submittedName>
</protein>
<keyword evidence="2" id="KW-1003">Cell membrane</keyword>
<sequence>MATITDMGELRGKIFYRKNYQTRVVSFVEWLDKKQRLRSVDHYTKEGFKYAETVYDLTGYAIFKKYMTRENKEVMYENYVTRDVVVNYNGKSYFFDSKTEFIKFYLNEININLEQVIFNNLSTPFLSLYDLPQLQKGILFWQERTQNDVPGNMKLILDENRHNQFAIIIPNQKEYRDINRQLTAEEQQSVYPSGYVYHKVKENHFSKNILILTNSDQIPHLETLINDNEEFQFYIGAKTEMSSKLLDMAQYKNVKLYPIIKEDVVEMLYQHCDIYLDINEGNEIFNAVRTAFNHNMLILGYKDIVYNSVVTANHNQCSVQDADYLNRMLKDIVRSQYYFKEKLNDQLRHANEVSISLFKKGLEKALQS</sequence>
<name>A0A380GX42_9STAP</name>
<keyword evidence="4" id="KW-0328">Glycosyltransferase</keyword>
<evidence type="ECO:0000313" key="5">
    <source>
        <dbReference type="Proteomes" id="UP000255425"/>
    </source>
</evidence>
<dbReference type="GO" id="GO:0031647">
    <property type="term" value="P:regulation of protein stability"/>
    <property type="evidence" value="ECO:0007669"/>
    <property type="project" value="InterPro"/>
</dbReference>
<dbReference type="UniPathway" id="UPA00378"/>
<dbReference type="AlphaFoldDB" id="A0A380GX42"/>
<dbReference type="InterPro" id="IPR014268">
    <property type="entry name" value="GtfB"/>
</dbReference>
<evidence type="ECO:0000256" key="3">
    <source>
        <dbReference type="ARBA" id="ARBA00023136"/>
    </source>
</evidence>
<evidence type="ECO:0000256" key="2">
    <source>
        <dbReference type="ARBA" id="ARBA00022475"/>
    </source>
</evidence>
<dbReference type="GO" id="GO:0016757">
    <property type="term" value="F:glycosyltransferase activity"/>
    <property type="evidence" value="ECO:0007669"/>
    <property type="project" value="UniProtKB-KW"/>
</dbReference>
<dbReference type="EC" id="2.4.1.-" evidence="4"/>
<accession>A0A380GX42</accession>
<proteinExistence type="predicted"/>
<comment type="pathway">
    <text evidence="1">Protein modification; protein glycosylation.</text>
</comment>
<dbReference type="NCBIfam" id="TIGR02919">
    <property type="entry name" value="accessory Sec system glycosylation chaperone GtfB"/>
    <property type="match status" value="1"/>
</dbReference>
<gene>
    <name evidence="4" type="primary">gtfB_2</name>
    <name evidence="4" type="ORF">NCTC11807_00288</name>
</gene>
<dbReference type="Proteomes" id="UP000255425">
    <property type="component" value="Unassembled WGS sequence"/>
</dbReference>
<reference evidence="4 5" key="1">
    <citation type="submission" date="2018-06" db="EMBL/GenBank/DDBJ databases">
        <authorList>
            <consortium name="Pathogen Informatics"/>
            <person name="Doyle S."/>
        </authorList>
    </citation>
    <scope>NUCLEOTIDE SEQUENCE [LARGE SCALE GENOMIC DNA]</scope>
    <source>
        <strain evidence="4 5">NCTC11807</strain>
    </source>
</reference>
<keyword evidence="3" id="KW-0472">Membrane</keyword>
<keyword evidence="4" id="KW-0808">Transferase</keyword>
<organism evidence="4 5">
    <name type="scientific">Staphylococcus saccharolyticus</name>
    <dbReference type="NCBI Taxonomy" id="33028"/>
    <lineage>
        <taxon>Bacteria</taxon>
        <taxon>Bacillati</taxon>
        <taxon>Bacillota</taxon>
        <taxon>Bacilli</taxon>
        <taxon>Bacillales</taxon>
        <taxon>Staphylococcaceae</taxon>
        <taxon>Staphylococcus</taxon>
    </lineage>
</organism>
<evidence type="ECO:0000313" key="4">
    <source>
        <dbReference type="EMBL" id="SUM67728.1"/>
    </source>
</evidence>
<keyword evidence="5" id="KW-1185">Reference proteome</keyword>
<dbReference type="EMBL" id="UHDZ01000001">
    <property type="protein sequence ID" value="SUM67728.1"/>
    <property type="molecule type" value="Genomic_DNA"/>
</dbReference>